<evidence type="ECO:0000313" key="2">
    <source>
        <dbReference type="Proteomes" id="UP000249789"/>
    </source>
</evidence>
<dbReference type="Proteomes" id="UP000249789">
    <property type="component" value="Unassembled WGS sequence"/>
</dbReference>
<proteinExistence type="predicted"/>
<protein>
    <submittedName>
        <fullName evidence="1">Uncharacterized protein</fullName>
    </submittedName>
</protein>
<dbReference type="EMBL" id="KZ824741">
    <property type="protein sequence ID" value="RAK70992.1"/>
    <property type="molecule type" value="Genomic_DNA"/>
</dbReference>
<dbReference type="VEuPathDB" id="FungiDB:BO72DRAFT_38426"/>
<evidence type="ECO:0000313" key="1">
    <source>
        <dbReference type="EMBL" id="RAK70992.1"/>
    </source>
</evidence>
<accession>A0A8G1REQ1</accession>
<keyword evidence="2" id="KW-1185">Reference proteome</keyword>
<dbReference type="GeneID" id="63858879"/>
<sequence length="93" mass="10701">MLDISVLPTYLTPNAVPHFFLGEMMYTHHWHELHLVQRHQADEQGSCRAALRHHEPRLHEGCDCTRISFPISRSDTSSPHFLLFDSHSASLAQ</sequence>
<name>A0A8G1REQ1_9EURO</name>
<dbReference type="RefSeq" id="XP_040795004.1">
    <property type="nucleotide sequence ID" value="XM_040941546.1"/>
</dbReference>
<reference evidence="1 2" key="1">
    <citation type="submission" date="2018-02" db="EMBL/GenBank/DDBJ databases">
        <title>The genomes of Aspergillus section Nigri reveals drivers in fungal speciation.</title>
        <authorList>
            <consortium name="DOE Joint Genome Institute"/>
            <person name="Vesth T.C."/>
            <person name="Nybo J."/>
            <person name="Theobald S."/>
            <person name="Brandl J."/>
            <person name="Frisvad J.C."/>
            <person name="Nielsen K.F."/>
            <person name="Lyhne E.K."/>
            <person name="Kogle M.E."/>
            <person name="Kuo A."/>
            <person name="Riley R."/>
            <person name="Clum A."/>
            <person name="Nolan M."/>
            <person name="Lipzen A."/>
            <person name="Salamov A."/>
            <person name="Henrissat B."/>
            <person name="Wiebenga A."/>
            <person name="De vries R.P."/>
            <person name="Grigoriev I.V."/>
            <person name="Mortensen U.H."/>
            <person name="Andersen M.R."/>
            <person name="Baker S.E."/>
        </authorList>
    </citation>
    <scope>NUCLEOTIDE SEQUENCE [LARGE SCALE GENOMIC DNA]</scope>
    <source>
        <strain evidence="1 2">CBS 313.89</strain>
    </source>
</reference>
<gene>
    <name evidence="1" type="ORF">BO72DRAFT_38426</name>
</gene>
<organism evidence="1 2">
    <name type="scientific">Aspergillus fijiensis CBS 313.89</name>
    <dbReference type="NCBI Taxonomy" id="1448319"/>
    <lineage>
        <taxon>Eukaryota</taxon>
        <taxon>Fungi</taxon>
        <taxon>Dikarya</taxon>
        <taxon>Ascomycota</taxon>
        <taxon>Pezizomycotina</taxon>
        <taxon>Eurotiomycetes</taxon>
        <taxon>Eurotiomycetidae</taxon>
        <taxon>Eurotiales</taxon>
        <taxon>Aspergillaceae</taxon>
        <taxon>Aspergillus</taxon>
    </lineage>
</organism>
<dbReference type="AlphaFoldDB" id="A0A8G1REQ1"/>